<dbReference type="Pfam" id="PF01321">
    <property type="entry name" value="Creatinase_N"/>
    <property type="match status" value="1"/>
</dbReference>
<evidence type="ECO:0000313" key="10">
    <source>
        <dbReference type="Proteomes" id="UP000887567"/>
    </source>
</evidence>
<dbReference type="InterPro" id="IPR000587">
    <property type="entry name" value="Creatinase_N"/>
</dbReference>
<dbReference type="Pfam" id="PF16188">
    <property type="entry name" value="Peptidase_M24_C"/>
    <property type="match status" value="1"/>
</dbReference>
<dbReference type="PANTHER" id="PTHR43763:SF6">
    <property type="entry name" value="XAA-PRO AMINOPEPTIDASE 1"/>
    <property type="match status" value="1"/>
</dbReference>
<dbReference type="Pfam" id="PF16189">
    <property type="entry name" value="Creatinase_N_2"/>
    <property type="match status" value="1"/>
</dbReference>
<proteinExistence type="inferred from homology"/>
<dbReference type="OrthoDB" id="5951571at2759"/>
<feature type="domain" description="Creatinase N-terminal" evidence="7">
    <location>
        <begin position="7"/>
        <end position="146"/>
    </location>
</feature>
<evidence type="ECO:0000259" key="6">
    <source>
        <dbReference type="Pfam" id="PF00557"/>
    </source>
</evidence>
<evidence type="ECO:0000256" key="3">
    <source>
        <dbReference type="ARBA" id="ARBA00022723"/>
    </source>
</evidence>
<dbReference type="PANTHER" id="PTHR43763">
    <property type="entry name" value="XAA-PRO AMINOPEPTIDASE 1"/>
    <property type="match status" value="1"/>
</dbReference>
<dbReference type="RefSeq" id="XP_020907157.1">
    <property type="nucleotide sequence ID" value="XM_021051498.2"/>
</dbReference>
<dbReference type="InterPro" id="IPR032416">
    <property type="entry name" value="Peptidase_M24_C"/>
</dbReference>
<dbReference type="InterPro" id="IPR000994">
    <property type="entry name" value="Pept_M24"/>
</dbReference>
<comment type="similarity">
    <text evidence="2">Belongs to the peptidase M24B family.</text>
</comment>
<evidence type="ECO:0000259" key="7">
    <source>
        <dbReference type="Pfam" id="PF01321"/>
    </source>
</evidence>
<keyword evidence="3" id="KW-0479">Metal-binding</keyword>
<dbReference type="Pfam" id="PF00557">
    <property type="entry name" value="Peptidase_M24"/>
    <property type="match status" value="1"/>
</dbReference>
<dbReference type="RefSeq" id="XP_028519655.1">
    <property type="nucleotide sequence ID" value="XM_028663854.1"/>
</dbReference>
<feature type="domain" description="Peptidase M24" evidence="6">
    <location>
        <begin position="326"/>
        <end position="542"/>
    </location>
</feature>
<feature type="domain" description="Peptidase M24 C-terminal" evidence="8">
    <location>
        <begin position="555"/>
        <end position="619"/>
    </location>
</feature>
<dbReference type="Gene3D" id="3.40.350.10">
    <property type="entry name" value="Creatinase/prolidase N-terminal domain"/>
    <property type="match status" value="2"/>
</dbReference>
<evidence type="ECO:0000313" key="9">
    <source>
        <dbReference type="EnsemblMetazoa" id="XP_020907157.1"/>
    </source>
</evidence>
<protein>
    <submittedName>
        <fullName evidence="9">Uncharacterized protein</fullName>
    </submittedName>
</protein>
<dbReference type="SUPFAM" id="SSF53092">
    <property type="entry name" value="Creatinase/prolidase N-terminal domain"/>
    <property type="match status" value="1"/>
</dbReference>
<dbReference type="InterPro" id="IPR050422">
    <property type="entry name" value="X-Pro_aminopeptidase_P"/>
</dbReference>
<dbReference type="KEGG" id="epa:110245202"/>
<keyword evidence="4" id="KW-0378">Hydrolase</keyword>
<dbReference type="Proteomes" id="UP000887567">
    <property type="component" value="Unplaced"/>
</dbReference>
<dbReference type="AlphaFoldDB" id="A0A913XNH7"/>
<sequence>MTEAECLERLRALMKTLGLDAFLIENQDAHHDEYMSYVDCRSSILTGFVNRYAKFVITESKAALWIDCRYLSHHQNALDSKVWTIYLKGHSDTPTREEYLLKVLPSNARVGVNPFYISYRCWNSLEKELTSAGHKLEPVNTDLIDIIRKENGLANRPPPPKKSMFVMDLKYSGKSWQDKVTDIREQLQSRYAYAFVVSKLDELAWLFNIRGDDIPYNPVVYGYALVTLDDISIFIDENKLTEEVQVHLGLNSHNAKHARHVDHVKIYPYDGITSAVADLAKLNKRIWMSTDVAAALGNLISEDNLLIEMSPVARRKVCKNPIEVQGMRNCHIRDAVALCEFWAWLDEEVTNGVTTVQAANKLDKYCSEQDDFLDSCFTTQSYIGNGSTGNTLCPESGKIISAKGLYLNASGRHYRDGTTNITRVMHYGTPSEWEKECYTRVLMGHIDCADTAFPRGTTGHALDAIARRALWRAGLEWMVFTGHGVGHVLMVVEDHYGISNTPFHQELPLSEGMCLTIEPAYYEDDSNGIRKFGIRLENLFVVCPVELKKNHKELGYLQFEIVSFVPFSRNLINTSMMTKPQIKWLNAYHSKCLEVLSPILKEQGRTRALDWLKREAQPLDMNP</sequence>
<dbReference type="InterPro" id="IPR036005">
    <property type="entry name" value="Creatinase/aminopeptidase-like"/>
</dbReference>
<dbReference type="GO" id="GO:0005737">
    <property type="term" value="C:cytoplasm"/>
    <property type="evidence" value="ECO:0007669"/>
    <property type="project" value="UniProtKB-ARBA"/>
</dbReference>
<dbReference type="EnsemblMetazoa" id="XM_021051498.2">
    <property type="protein sequence ID" value="XP_020907157.1"/>
    <property type="gene ID" value="LOC110245202"/>
</dbReference>
<comment type="cofactor">
    <cofactor evidence="1">
        <name>Mn(2+)</name>
        <dbReference type="ChEBI" id="CHEBI:29035"/>
    </cofactor>
</comment>
<dbReference type="SUPFAM" id="SSF55920">
    <property type="entry name" value="Creatinase/aminopeptidase"/>
    <property type="match status" value="1"/>
</dbReference>
<dbReference type="Gene3D" id="3.90.230.10">
    <property type="entry name" value="Creatinase/methionine aminopeptidase superfamily"/>
    <property type="match status" value="1"/>
</dbReference>
<dbReference type="EnsemblMetazoa" id="XM_028663854.1">
    <property type="protein sequence ID" value="XP_028519655.1"/>
    <property type="gene ID" value="LOC110245202"/>
</dbReference>
<dbReference type="FunFam" id="3.90.230.10:FF:000007">
    <property type="entry name" value="Xaa-Pro aminopeptidase P"/>
    <property type="match status" value="1"/>
</dbReference>
<evidence type="ECO:0000256" key="1">
    <source>
        <dbReference type="ARBA" id="ARBA00001936"/>
    </source>
</evidence>
<evidence type="ECO:0000256" key="5">
    <source>
        <dbReference type="ARBA" id="ARBA00023211"/>
    </source>
</evidence>
<accession>A0A913XNH7</accession>
<dbReference type="InterPro" id="IPR029149">
    <property type="entry name" value="Creatin/AminoP/Spt16_N"/>
</dbReference>
<keyword evidence="5" id="KW-0464">Manganese</keyword>
<evidence type="ECO:0000256" key="2">
    <source>
        <dbReference type="ARBA" id="ARBA00008766"/>
    </source>
</evidence>
<name>A0A913XNH7_EXADI</name>
<evidence type="ECO:0000256" key="4">
    <source>
        <dbReference type="ARBA" id="ARBA00022801"/>
    </source>
</evidence>
<dbReference type="GeneID" id="110245202"/>
<reference evidence="9" key="1">
    <citation type="submission" date="2022-11" db="UniProtKB">
        <authorList>
            <consortium name="EnsemblMetazoa"/>
        </authorList>
    </citation>
    <scope>IDENTIFICATION</scope>
</reference>
<organism evidence="9 10">
    <name type="scientific">Exaiptasia diaphana</name>
    <name type="common">Tropical sea anemone</name>
    <name type="synonym">Aiptasia pulchella</name>
    <dbReference type="NCBI Taxonomy" id="2652724"/>
    <lineage>
        <taxon>Eukaryota</taxon>
        <taxon>Metazoa</taxon>
        <taxon>Cnidaria</taxon>
        <taxon>Anthozoa</taxon>
        <taxon>Hexacorallia</taxon>
        <taxon>Actiniaria</taxon>
        <taxon>Aiptasiidae</taxon>
        <taxon>Exaiptasia</taxon>
    </lineage>
</organism>
<dbReference type="GO" id="GO:0046872">
    <property type="term" value="F:metal ion binding"/>
    <property type="evidence" value="ECO:0007669"/>
    <property type="project" value="UniProtKB-KW"/>
</dbReference>
<evidence type="ECO:0000259" key="8">
    <source>
        <dbReference type="Pfam" id="PF16188"/>
    </source>
</evidence>
<keyword evidence="10" id="KW-1185">Reference proteome</keyword>
<dbReference type="GO" id="GO:0004177">
    <property type="term" value="F:aminopeptidase activity"/>
    <property type="evidence" value="ECO:0007669"/>
    <property type="project" value="UniProtKB-ARBA"/>
</dbReference>